<dbReference type="KEGG" id="vg:5076508"/>
<keyword evidence="3" id="KW-1185">Reference proteome</keyword>
<dbReference type="OrthoDB" id="4830at10239"/>
<dbReference type="Pfam" id="PF01718">
    <property type="entry name" value="Orbi_NS1"/>
    <property type="match status" value="1"/>
</dbReference>
<dbReference type="InterPro" id="IPR002630">
    <property type="entry name" value="Orbi_NS1"/>
</dbReference>
<dbReference type="GeneID" id="5076508"/>
<evidence type="ECO:0000313" key="3">
    <source>
        <dbReference type="Proteomes" id="UP000203827"/>
    </source>
</evidence>
<dbReference type="EMBL" id="AY701513">
    <property type="protein sequence ID" value="AAW28771.1"/>
    <property type="molecule type" value="Genomic_RNA"/>
</dbReference>
<organism evidence="2 3">
    <name type="scientific">Yunnan orbivirus</name>
    <dbReference type="NCBI Taxonomy" id="306276"/>
    <lineage>
        <taxon>Viruses</taxon>
        <taxon>Riboviria</taxon>
        <taxon>Orthornavirae</taxon>
        <taxon>Duplornaviricota</taxon>
        <taxon>Resentoviricetes</taxon>
        <taxon>Reovirales</taxon>
        <taxon>Sedoreoviridae</taxon>
        <taxon>Orbivirus</taxon>
        <taxon>Orbivirus yunnanense</taxon>
    </lineage>
</organism>
<reference evidence="2 3" key="1">
    <citation type="journal article" date="2005" name="J. Gen. Virol.">
        <title>Yunnan orbivirus, a new orbivirus species isolated from Culex tritaeniorhynchus mosquitoes in China.</title>
        <authorList>
            <person name="Attoui H."/>
            <person name="Mohd Jaafar F."/>
            <person name="Belhouchet M."/>
            <person name="Aldrovandi N."/>
            <person name="Tao S."/>
            <person name="Chen B."/>
            <person name="Liang G."/>
            <person name="Tesh R.B."/>
            <person name="de Micco P."/>
            <person name="de Lamballerie X."/>
        </authorList>
    </citation>
    <scope>NUCLEOTIDE SEQUENCE [LARGE SCALE GENOMIC DNA]</scope>
    <source>
        <strain evidence="2">YOV-77-2</strain>
    </source>
</reference>
<sequence>MDHFIRYFKLSTQDALHVRLSATISVSWKCSHRHRDCFVYDKCVKENFQEVALRVLHKQDYKSAQKVLHNAYSMMQVRGDLWCNALNYSKNQVFENFLNEKEETLQQLEDAFSHSQFQETVMTLVRNNEPATPVYVDDSQSLIHTFYMPMSTENPTEVDTIARLGRFLIVFYKMNNTKTMAVWQQSNQAKHFVHETLLWGRTHLPECDFTKSKRTASWIVWFPETAKCLLNDLKIKGQLLRLLDMDLKTIQSFEGRDPTRICYQRFGIRGTSVSSLTSFLLTPIGGFTILEMMLNRGIDKLEKLTLPMLLIRGYLFGYYSQSKCKGGHTSNYICQPCYIQQVCRNKHLFILDTRSMDYLGRAPERAARLIKHHDGDITLISSVELSHGEVLSRQQNHWIAYACFDSSDALLVTITLIHKFLRGEGVTNDFDLQVAMNCLARCYLYWGPVDNEVVSAIFHLMCYLLLKKKIFGMDHTTPWYDLGTFMDLIQKTENLNPTLMEKMHAAVARVSLFYLRQAIHKNKIEIVDPVQAITKNIKRLVSRRLPTLLPPHDVRCASALRRLIYKIYWFIVLL</sequence>
<dbReference type="Proteomes" id="UP000203827">
    <property type="component" value="Genome"/>
</dbReference>
<name>Q2YH52_9REOV</name>
<protein>
    <recommendedName>
        <fullName evidence="1">Non-structural protein NS1</fullName>
    </recommendedName>
</protein>
<evidence type="ECO:0000256" key="1">
    <source>
        <dbReference type="ARBA" id="ARBA00014071"/>
    </source>
</evidence>
<accession>Q2YH52</accession>
<evidence type="ECO:0000313" key="2">
    <source>
        <dbReference type="EMBL" id="AAW28771.1"/>
    </source>
</evidence>
<dbReference type="RefSeq" id="YP_443929.1">
    <property type="nucleotide sequence ID" value="NC_007660.1"/>
</dbReference>
<proteinExistence type="predicted"/>